<evidence type="ECO:0000256" key="9">
    <source>
        <dbReference type="ARBA" id="ARBA00022777"/>
    </source>
</evidence>
<feature type="region of interest" description="Disordered" evidence="18">
    <location>
        <begin position="923"/>
        <end position="962"/>
    </location>
</feature>
<dbReference type="Proteomes" id="UP000228380">
    <property type="component" value="Chromosome 1"/>
</dbReference>
<dbReference type="PANTHER" id="PTHR34590">
    <property type="entry name" value="OS03G0124300 PROTEIN-RELATED"/>
    <property type="match status" value="1"/>
</dbReference>
<evidence type="ECO:0000256" key="10">
    <source>
        <dbReference type="ARBA" id="ARBA00022840"/>
    </source>
</evidence>
<dbReference type="InterPro" id="IPR024788">
    <property type="entry name" value="Malectin-like_Carb-bd_dom"/>
</dbReference>
<dbReference type="CDD" id="cd14066">
    <property type="entry name" value="STKc_IRAK"/>
    <property type="match status" value="1"/>
</dbReference>
<dbReference type="InterPro" id="IPR011009">
    <property type="entry name" value="Kinase-like_dom_sf"/>
</dbReference>
<evidence type="ECO:0000256" key="8">
    <source>
        <dbReference type="ARBA" id="ARBA00022741"/>
    </source>
</evidence>
<evidence type="ECO:0000256" key="5">
    <source>
        <dbReference type="ARBA" id="ARBA00022679"/>
    </source>
</evidence>
<dbReference type="GO" id="GO:0005886">
    <property type="term" value="C:plasma membrane"/>
    <property type="evidence" value="ECO:0007669"/>
    <property type="project" value="UniProtKB-SubCell"/>
</dbReference>
<dbReference type="GO" id="GO:0004674">
    <property type="term" value="F:protein serine/threonine kinase activity"/>
    <property type="evidence" value="ECO:0007669"/>
    <property type="project" value="UniProtKB-KW"/>
</dbReference>
<keyword evidence="20" id="KW-1185">Reference proteome</keyword>
<feature type="compositionally biased region" description="Pro residues" evidence="18">
    <location>
        <begin position="58"/>
        <end position="73"/>
    </location>
</feature>
<sequence>MHKPFFFHGLLNEAFLAIQYKPKPSVFHSPPLKSLNDQSTANKKKNNQPKKKKKKALPSPPFSPNPWLSPIPIPKKEPSPAYRKTLTPHRFLVFLYAMKSMHISLLALSSFSLLLSVLSAPLPDTYTPTDSILLNCGSSADGTDADNRKWAADNGSKLRPSGNSAAAQAAFQDPSLLSPVPYMTARIFTSESTYKFAVSDKDRHWIRLHFYPSTYNNLNPEDAYFSVTVSGGITLLRNFSAHVTAQALTQAYIVKEFSIPPSSDGALSLTFAPSDKHQNSYAFVNGIEIISMPDIYSEPADLVGFSDSTVDVGRSALEVMYRLNVGGQYIPASNDSGLSRTWYDDSPYIYGAGFGITFAAEKDLQIKYPSDDSKYIAPLDVYRTARSMGADNAINLNYNLSWVFQVDGNFTYAVRLHFCELQLDKPNQRVFDIFVDNQTATAAADVLAWTSEKGVPVYKDYAVAVAGGPGDKQLWVALHPSVASKPEYYDSILNGLEIFKLSNAGNLAGPNPEPSPMSRAKGEQDREFGKDSSTRTKMIGGAAGSAAAIGVLAAICFAMYQRKKRIDGGGSTGGSGWLPLYGNSHTSTISGKSYASSHLSTMAAGLCRHFSFAEIKQATKNFEESLVIGVGGFGKVYKGVIDGGLKVAVKRSNPSSEQGVHEFQTEIEMLSKLRHKHLVSLIGYCEDDGEMILVYDYMAHGTLREHLYKSGKPPLSWRQRLEICIGSARGLHYLHTGAKYPIIHRDVKTTNILLDEKWVAKVSDFGLSKTGPTMSQTHVSTVVKGSFGYLDPEYFRRQQLTDKSDVYSFGVVLFEVLCARPALNPSLPREQVSLADWALHCKKKGFLEDIIDPVLEGKIDPECLKKFADTAEKCLSDQGVDRPTMGDVLWNLEFALQLQEHYEGGKPMPTGIGADCNSVTSSSSFNGGSHTESLGGRSGASDESDGLNDSVVFSQLINPTGR</sequence>
<keyword evidence="8 17" id="KW-0547">Nucleotide-binding</keyword>
<evidence type="ECO:0000256" key="13">
    <source>
        <dbReference type="ARBA" id="ARBA00023180"/>
    </source>
</evidence>
<dbReference type="PROSITE" id="PS00108">
    <property type="entry name" value="PROTEIN_KINASE_ST"/>
    <property type="match status" value="1"/>
</dbReference>
<feature type="domain" description="Protein kinase" evidence="19">
    <location>
        <begin position="622"/>
        <end position="895"/>
    </location>
</feature>
<keyword evidence="9" id="KW-0418">Kinase</keyword>
<keyword evidence="11" id="KW-1133">Transmembrane helix</keyword>
<keyword evidence="12" id="KW-0472">Membrane</keyword>
<feature type="compositionally biased region" description="Basic residues" evidence="18">
    <location>
        <begin position="42"/>
        <end position="56"/>
    </location>
</feature>
<feature type="binding site" evidence="17">
    <location>
        <position position="650"/>
    </location>
    <ligand>
        <name>ATP</name>
        <dbReference type="ChEBI" id="CHEBI:30616"/>
    </ligand>
</feature>
<dbReference type="InterPro" id="IPR000719">
    <property type="entry name" value="Prot_kinase_dom"/>
</dbReference>
<dbReference type="Gene3D" id="1.10.510.10">
    <property type="entry name" value="Transferase(Phosphotransferase) domain 1"/>
    <property type="match status" value="1"/>
</dbReference>
<evidence type="ECO:0000256" key="17">
    <source>
        <dbReference type="PROSITE-ProRule" id="PRU10141"/>
    </source>
</evidence>
<feature type="region of interest" description="Disordered" evidence="18">
    <location>
        <begin position="507"/>
        <end position="531"/>
    </location>
</feature>
<dbReference type="GO" id="GO:0005524">
    <property type="term" value="F:ATP binding"/>
    <property type="evidence" value="ECO:0007669"/>
    <property type="project" value="UniProtKB-UniRule"/>
</dbReference>
<feature type="compositionally biased region" description="Polar residues" evidence="18">
    <location>
        <begin position="951"/>
        <end position="962"/>
    </location>
</feature>
<evidence type="ECO:0000256" key="7">
    <source>
        <dbReference type="ARBA" id="ARBA00022729"/>
    </source>
</evidence>
<name>A0A8B7CYD7_PHODC</name>
<evidence type="ECO:0000259" key="19">
    <source>
        <dbReference type="PROSITE" id="PS50011"/>
    </source>
</evidence>
<dbReference type="GeneID" id="103721014"/>
<dbReference type="InterPro" id="IPR001245">
    <property type="entry name" value="Ser-Thr/Tyr_kinase_cat_dom"/>
</dbReference>
<reference evidence="20" key="1">
    <citation type="journal article" date="2019" name="Nat. Commun.">
        <title>Genome-wide association mapping of date palm fruit traits.</title>
        <authorList>
            <person name="Hazzouri K.M."/>
            <person name="Gros-Balthazard M."/>
            <person name="Flowers J.M."/>
            <person name="Copetti D."/>
            <person name="Lemansour A."/>
            <person name="Lebrun M."/>
            <person name="Masmoudi K."/>
            <person name="Ferrand S."/>
            <person name="Dhar M.I."/>
            <person name="Fresquez Z.A."/>
            <person name="Rosas U."/>
            <person name="Zhang J."/>
            <person name="Talag J."/>
            <person name="Lee S."/>
            <person name="Kudrna D."/>
            <person name="Powell R.F."/>
            <person name="Leitch I.J."/>
            <person name="Krueger R.R."/>
            <person name="Wing R.A."/>
            <person name="Amiri K.M.A."/>
            <person name="Purugganan M.D."/>
        </authorList>
    </citation>
    <scope>NUCLEOTIDE SEQUENCE [LARGE SCALE GENOMIC DNA]</scope>
    <source>
        <strain evidence="20">cv. Khalas</strain>
    </source>
</reference>
<keyword evidence="7" id="KW-0732">Signal</keyword>
<evidence type="ECO:0000256" key="14">
    <source>
        <dbReference type="ARBA" id="ARBA00023279"/>
    </source>
</evidence>
<dbReference type="RefSeq" id="XP_008809255.2">
    <property type="nucleotide sequence ID" value="XM_008811033.3"/>
</dbReference>
<dbReference type="KEGG" id="pda:103721014"/>
<keyword evidence="13" id="KW-0325">Glycoprotein</keyword>
<evidence type="ECO:0000256" key="15">
    <source>
        <dbReference type="ARBA" id="ARBA00047899"/>
    </source>
</evidence>
<evidence type="ECO:0000256" key="2">
    <source>
        <dbReference type="ARBA" id="ARBA00012513"/>
    </source>
</evidence>
<organism evidence="20 21">
    <name type="scientific">Phoenix dactylifera</name>
    <name type="common">Date palm</name>
    <dbReference type="NCBI Taxonomy" id="42345"/>
    <lineage>
        <taxon>Eukaryota</taxon>
        <taxon>Viridiplantae</taxon>
        <taxon>Streptophyta</taxon>
        <taxon>Embryophyta</taxon>
        <taxon>Tracheophyta</taxon>
        <taxon>Spermatophyta</taxon>
        <taxon>Magnoliopsida</taxon>
        <taxon>Liliopsida</taxon>
        <taxon>Arecaceae</taxon>
        <taxon>Coryphoideae</taxon>
        <taxon>Phoeniceae</taxon>
        <taxon>Phoenix</taxon>
    </lineage>
</organism>
<keyword evidence="14" id="KW-0278">Fertilization</keyword>
<protein>
    <recommendedName>
        <fullName evidence="2">non-specific serine/threonine protein kinase</fullName>
        <ecNumber evidence="2">2.7.11.1</ecNumber>
    </recommendedName>
</protein>
<feature type="compositionally biased region" description="Low complexity" evidence="18">
    <location>
        <begin position="923"/>
        <end position="933"/>
    </location>
</feature>
<accession>A0A8B7CYD7</accession>
<proteinExistence type="predicted"/>
<keyword evidence="6" id="KW-0812">Transmembrane</keyword>
<dbReference type="SUPFAM" id="SSF56112">
    <property type="entry name" value="Protein kinase-like (PK-like)"/>
    <property type="match status" value="1"/>
</dbReference>
<dbReference type="OrthoDB" id="1903759at2759"/>
<dbReference type="InterPro" id="IPR045272">
    <property type="entry name" value="ANXUR1/2-like"/>
</dbReference>
<dbReference type="FunFam" id="2.60.120.430:FF:000007">
    <property type="entry name" value="FERONIA receptor-like kinase"/>
    <property type="match status" value="1"/>
</dbReference>
<gene>
    <name evidence="21" type="primary">LOC103721014</name>
</gene>
<evidence type="ECO:0000256" key="16">
    <source>
        <dbReference type="ARBA" id="ARBA00048679"/>
    </source>
</evidence>
<dbReference type="PANTHER" id="PTHR34590:SF5">
    <property type="entry name" value="OS04G0586500 PROTEIN"/>
    <property type="match status" value="1"/>
</dbReference>
<evidence type="ECO:0000256" key="12">
    <source>
        <dbReference type="ARBA" id="ARBA00023136"/>
    </source>
</evidence>
<comment type="catalytic activity">
    <reaction evidence="15">
        <text>L-threonyl-[protein] + ATP = O-phospho-L-threonyl-[protein] + ADP + H(+)</text>
        <dbReference type="Rhea" id="RHEA:46608"/>
        <dbReference type="Rhea" id="RHEA-COMP:11060"/>
        <dbReference type="Rhea" id="RHEA-COMP:11605"/>
        <dbReference type="ChEBI" id="CHEBI:15378"/>
        <dbReference type="ChEBI" id="CHEBI:30013"/>
        <dbReference type="ChEBI" id="CHEBI:30616"/>
        <dbReference type="ChEBI" id="CHEBI:61977"/>
        <dbReference type="ChEBI" id="CHEBI:456216"/>
        <dbReference type="EC" id="2.7.11.1"/>
    </reaction>
</comment>
<dbReference type="Pfam" id="PF07714">
    <property type="entry name" value="PK_Tyr_Ser-Thr"/>
    <property type="match status" value="1"/>
</dbReference>
<dbReference type="GO" id="GO:0004714">
    <property type="term" value="F:transmembrane receptor protein tyrosine kinase activity"/>
    <property type="evidence" value="ECO:0007669"/>
    <property type="project" value="InterPro"/>
</dbReference>
<evidence type="ECO:0000256" key="1">
    <source>
        <dbReference type="ARBA" id="ARBA00004251"/>
    </source>
</evidence>
<dbReference type="Gene3D" id="2.60.120.430">
    <property type="entry name" value="Galactose-binding lectin"/>
    <property type="match status" value="2"/>
</dbReference>
<dbReference type="InterPro" id="IPR017441">
    <property type="entry name" value="Protein_kinase_ATP_BS"/>
</dbReference>
<evidence type="ECO:0000256" key="4">
    <source>
        <dbReference type="ARBA" id="ARBA00022527"/>
    </source>
</evidence>
<reference evidence="21" key="2">
    <citation type="submission" date="2025-08" db="UniProtKB">
        <authorList>
            <consortium name="RefSeq"/>
        </authorList>
    </citation>
    <scope>IDENTIFICATION</scope>
    <source>
        <tissue evidence="21">Young leaves</tissue>
    </source>
</reference>
<keyword evidence="5" id="KW-0808">Transferase</keyword>
<dbReference type="EC" id="2.7.11.1" evidence="2"/>
<dbReference type="PROSITE" id="PS00107">
    <property type="entry name" value="PROTEIN_KINASE_ATP"/>
    <property type="match status" value="1"/>
</dbReference>
<keyword evidence="3" id="KW-1003">Cell membrane</keyword>
<feature type="region of interest" description="Disordered" evidence="18">
    <location>
        <begin position="29"/>
        <end position="73"/>
    </location>
</feature>
<evidence type="ECO:0000313" key="20">
    <source>
        <dbReference type="Proteomes" id="UP000228380"/>
    </source>
</evidence>
<dbReference type="FunFam" id="3.30.200.20:FF:000039">
    <property type="entry name" value="receptor-like protein kinase FERONIA"/>
    <property type="match status" value="1"/>
</dbReference>
<keyword evidence="10 17" id="KW-0067">ATP-binding</keyword>
<feature type="compositionally biased region" description="Basic and acidic residues" evidence="18">
    <location>
        <begin position="520"/>
        <end position="531"/>
    </location>
</feature>
<evidence type="ECO:0000256" key="11">
    <source>
        <dbReference type="ARBA" id="ARBA00022989"/>
    </source>
</evidence>
<evidence type="ECO:0000256" key="18">
    <source>
        <dbReference type="SAM" id="MobiDB-lite"/>
    </source>
</evidence>
<keyword evidence="4" id="KW-0723">Serine/threonine-protein kinase</keyword>
<dbReference type="FunFam" id="1.10.510.10:FF:000058">
    <property type="entry name" value="Receptor-like protein kinase FERONIA"/>
    <property type="match status" value="1"/>
</dbReference>
<comment type="catalytic activity">
    <reaction evidence="16">
        <text>L-seryl-[protein] + ATP = O-phospho-L-seryl-[protein] + ADP + H(+)</text>
        <dbReference type="Rhea" id="RHEA:17989"/>
        <dbReference type="Rhea" id="RHEA-COMP:9863"/>
        <dbReference type="Rhea" id="RHEA-COMP:11604"/>
        <dbReference type="ChEBI" id="CHEBI:15378"/>
        <dbReference type="ChEBI" id="CHEBI:29999"/>
        <dbReference type="ChEBI" id="CHEBI:30616"/>
        <dbReference type="ChEBI" id="CHEBI:83421"/>
        <dbReference type="ChEBI" id="CHEBI:456216"/>
        <dbReference type="EC" id="2.7.11.1"/>
    </reaction>
</comment>
<evidence type="ECO:0000256" key="6">
    <source>
        <dbReference type="ARBA" id="ARBA00022692"/>
    </source>
</evidence>
<dbReference type="InterPro" id="IPR008271">
    <property type="entry name" value="Ser/Thr_kinase_AS"/>
</dbReference>
<dbReference type="AlphaFoldDB" id="A0A8B7CYD7"/>
<dbReference type="Gene3D" id="3.30.200.20">
    <property type="entry name" value="Phosphorylase Kinase, domain 1"/>
    <property type="match status" value="1"/>
</dbReference>
<evidence type="ECO:0000256" key="3">
    <source>
        <dbReference type="ARBA" id="ARBA00022475"/>
    </source>
</evidence>
<comment type="subcellular location">
    <subcellularLocation>
        <location evidence="1">Cell membrane</location>
        <topology evidence="1">Single-pass type I membrane protein</topology>
    </subcellularLocation>
</comment>
<dbReference type="SMART" id="SM00220">
    <property type="entry name" value="S_TKc"/>
    <property type="match status" value="1"/>
</dbReference>
<dbReference type="PROSITE" id="PS50011">
    <property type="entry name" value="PROTEIN_KINASE_DOM"/>
    <property type="match status" value="1"/>
</dbReference>
<dbReference type="Pfam" id="PF12819">
    <property type="entry name" value="Malectin_like"/>
    <property type="match status" value="1"/>
</dbReference>
<dbReference type="FunFam" id="2.60.120.430:FF:000003">
    <property type="entry name" value="FERONIA receptor-like kinase"/>
    <property type="match status" value="1"/>
</dbReference>
<evidence type="ECO:0000313" key="21">
    <source>
        <dbReference type="RefSeq" id="XP_008809255.2"/>
    </source>
</evidence>